<dbReference type="AlphaFoldDB" id="A0A2Z3S070"/>
<dbReference type="NCBIfam" id="TIGR01549">
    <property type="entry name" value="HAD-SF-IA-v1"/>
    <property type="match status" value="1"/>
</dbReference>
<dbReference type="RefSeq" id="WP_110234767.1">
    <property type="nucleotide sequence ID" value="NZ_CP023994.1"/>
</dbReference>
<dbReference type="Proteomes" id="UP000246894">
    <property type="component" value="Chromosome"/>
</dbReference>
<evidence type="ECO:0000313" key="3">
    <source>
        <dbReference type="Proteomes" id="UP000246894"/>
    </source>
</evidence>
<dbReference type="Pfam" id="PF13419">
    <property type="entry name" value="HAD_2"/>
    <property type="match status" value="1"/>
</dbReference>
<dbReference type="KEGG" id="aum:AURMO_01743"/>
<dbReference type="InterPro" id="IPR023198">
    <property type="entry name" value="PGP-like_dom2"/>
</dbReference>
<dbReference type="OrthoDB" id="9776368at2"/>
<dbReference type="GO" id="GO:0005829">
    <property type="term" value="C:cytosol"/>
    <property type="evidence" value="ECO:0007669"/>
    <property type="project" value="TreeGrafter"/>
</dbReference>
<dbReference type="PANTHER" id="PTHR43434:SF20">
    <property type="entry name" value="5'-NUCLEOTIDASE"/>
    <property type="match status" value="1"/>
</dbReference>
<dbReference type="SFLD" id="SFLDG01129">
    <property type="entry name" value="C1.5:_HAD__Beta-PGM__Phosphata"/>
    <property type="match status" value="1"/>
</dbReference>
<organism evidence="2 3">
    <name type="scientific">Aurantimicrobium photophilum</name>
    <dbReference type="NCBI Taxonomy" id="1987356"/>
    <lineage>
        <taxon>Bacteria</taxon>
        <taxon>Bacillati</taxon>
        <taxon>Actinomycetota</taxon>
        <taxon>Actinomycetes</taxon>
        <taxon>Micrococcales</taxon>
        <taxon>Microbacteriaceae</taxon>
        <taxon>Aurantimicrobium</taxon>
    </lineage>
</organism>
<dbReference type="SFLD" id="SFLDS00003">
    <property type="entry name" value="Haloacid_Dehalogenase"/>
    <property type="match status" value="1"/>
</dbReference>
<evidence type="ECO:0000256" key="1">
    <source>
        <dbReference type="SAM" id="MobiDB-lite"/>
    </source>
</evidence>
<accession>A0A2Z3S070</accession>
<dbReference type="InterPro" id="IPR006439">
    <property type="entry name" value="HAD-SF_hydro_IA"/>
</dbReference>
<feature type="region of interest" description="Disordered" evidence="1">
    <location>
        <begin position="1"/>
        <end position="21"/>
    </location>
</feature>
<keyword evidence="3" id="KW-1185">Reference proteome</keyword>
<evidence type="ECO:0000313" key="2">
    <source>
        <dbReference type="EMBL" id="AWR22325.1"/>
    </source>
</evidence>
<dbReference type="Gene3D" id="1.10.150.240">
    <property type="entry name" value="Putative phosphatase, domain 2"/>
    <property type="match status" value="1"/>
</dbReference>
<name>A0A2Z3S070_9MICO</name>
<dbReference type="InterPro" id="IPR023214">
    <property type="entry name" value="HAD_sf"/>
</dbReference>
<dbReference type="InterPro" id="IPR041492">
    <property type="entry name" value="HAD_2"/>
</dbReference>
<keyword evidence="2" id="KW-0378">Hydrolase</keyword>
<dbReference type="InterPro" id="IPR050155">
    <property type="entry name" value="HAD-like_hydrolase_sf"/>
</dbReference>
<dbReference type="GO" id="GO:0008253">
    <property type="term" value="F:5'-nucleotidase activity"/>
    <property type="evidence" value="ECO:0007669"/>
    <property type="project" value="UniProtKB-EC"/>
</dbReference>
<dbReference type="SUPFAM" id="SSF56784">
    <property type="entry name" value="HAD-like"/>
    <property type="match status" value="1"/>
</dbReference>
<dbReference type="EC" id="3.1.3.5" evidence="2"/>
<gene>
    <name evidence="2" type="ORF">AURMO_01743</name>
</gene>
<dbReference type="EMBL" id="CP023994">
    <property type="protein sequence ID" value="AWR22325.1"/>
    <property type="molecule type" value="Genomic_DNA"/>
</dbReference>
<proteinExistence type="predicted"/>
<dbReference type="Gene3D" id="3.40.50.1000">
    <property type="entry name" value="HAD superfamily/HAD-like"/>
    <property type="match status" value="1"/>
</dbReference>
<protein>
    <submittedName>
        <fullName evidence="2">5'-nucleotidase, Phosphoglycolate phosphatase</fullName>
        <ecNumber evidence="2">3.1.3.5</ecNumber>
    </submittedName>
</protein>
<sequence>MSEHPDVVHNPPTTVEVDYTPGPVLKTEGPWTPLLWDMDGTLLDSAVAIVRRLRETLLHFGVTPPSDDQLKFLIGPPTGTSLLRFIGTARIDESRAYYRSLSERDGLKDQQLFPWILSTLKTLHEAGIPMGVATSKPQHEAERLCDAYGMTPYFTAIVGGNEERKDKASVIAEVLRQLGNDNALMIGDRFYDTDGAALNGIPTVLVRWGYAHEKEFAGAMATVSNETELLELLLGSGEVA</sequence>
<dbReference type="PANTHER" id="PTHR43434">
    <property type="entry name" value="PHOSPHOGLYCOLATE PHOSPHATASE"/>
    <property type="match status" value="1"/>
</dbReference>
<dbReference type="GO" id="GO:0004713">
    <property type="term" value="F:protein tyrosine kinase activity"/>
    <property type="evidence" value="ECO:0007669"/>
    <property type="project" value="TreeGrafter"/>
</dbReference>
<dbReference type="InterPro" id="IPR036412">
    <property type="entry name" value="HAD-like_sf"/>
</dbReference>
<reference evidence="2 3" key="1">
    <citation type="submission" date="2017-10" db="EMBL/GenBank/DDBJ databases">
        <title>Genome of an Actinobacterium that displays light-enhanced growth.</title>
        <authorList>
            <person name="Maresca J.A."/>
            <person name="Hempel P."/>
            <person name="Shevchenko O."/>
            <person name="Miller K.J."/>
            <person name="Hahn M.W."/>
        </authorList>
    </citation>
    <scope>NUCLEOTIDE SEQUENCE [LARGE SCALE GENOMIC DNA]</scope>
    <source>
        <strain evidence="2 3">MWH-Mo1</strain>
    </source>
</reference>